<name>A0A9X4RLU7_9BACT</name>
<evidence type="ECO:0000256" key="1">
    <source>
        <dbReference type="SAM" id="Phobius"/>
    </source>
</evidence>
<feature type="transmembrane region" description="Helical" evidence="1">
    <location>
        <begin position="69"/>
        <end position="92"/>
    </location>
</feature>
<dbReference type="AlphaFoldDB" id="A0A9X4RLU7"/>
<organism evidence="2 3">
    <name type="scientific">Thiovibrio frasassiensis</name>
    <dbReference type="NCBI Taxonomy" id="2984131"/>
    <lineage>
        <taxon>Bacteria</taxon>
        <taxon>Pseudomonadati</taxon>
        <taxon>Thermodesulfobacteriota</taxon>
        <taxon>Desulfobulbia</taxon>
        <taxon>Desulfobulbales</taxon>
        <taxon>Thiovibrionaceae</taxon>
        <taxon>Thiovibrio</taxon>
    </lineage>
</organism>
<protein>
    <submittedName>
        <fullName evidence="2">DUF599 domain-containing protein</fullName>
    </submittedName>
</protein>
<dbReference type="RefSeq" id="WP_307633048.1">
    <property type="nucleotide sequence ID" value="NZ_JAPHEH010000001.1"/>
</dbReference>
<dbReference type="Proteomes" id="UP001154240">
    <property type="component" value="Unassembled WGS sequence"/>
</dbReference>
<reference evidence="2" key="1">
    <citation type="journal article" date="2022" name="bioRxiv">
        <title>Thiovibrio frasassiensisgen. nov., sp. nov., an autotrophic, elemental sulfur disproportionating bacterium isolated from sulfidic karst sediment, and proposal of Thiovibrionaceae fam. nov.</title>
        <authorList>
            <person name="Aronson H."/>
            <person name="Thomas C."/>
            <person name="Bhattacharyya M."/>
            <person name="Eckstein S."/>
            <person name="Jensen S."/>
            <person name="Barco R."/>
            <person name="Macalady J."/>
            <person name="Amend J."/>
        </authorList>
    </citation>
    <scope>NUCLEOTIDE SEQUENCE</scope>
    <source>
        <strain evidence="2">RS19-109</strain>
    </source>
</reference>
<comment type="caution">
    <text evidence="2">The sequence shown here is derived from an EMBL/GenBank/DDBJ whole genome shotgun (WGS) entry which is preliminary data.</text>
</comment>
<reference evidence="2" key="2">
    <citation type="submission" date="2022-10" db="EMBL/GenBank/DDBJ databases">
        <authorList>
            <person name="Aronson H.S."/>
        </authorList>
    </citation>
    <scope>NUCLEOTIDE SEQUENCE</scope>
    <source>
        <strain evidence="2">RS19-109</strain>
    </source>
</reference>
<proteinExistence type="predicted"/>
<gene>
    <name evidence="2" type="ORF">OLX77_07920</name>
</gene>
<evidence type="ECO:0000313" key="3">
    <source>
        <dbReference type="Proteomes" id="UP001154240"/>
    </source>
</evidence>
<keyword evidence="1" id="KW-1133">Transmembrane helix</keyword>
<dbReference type="Pfam" id="PF04654">
    <property type="entry name" value="DUF599"/>
    <property type="match status" value="1"/>
</dbReference>
<dbReference type="PANTHER" id="PTHR31168:SF1">
    <property type="entry name" value="DUF599 FAMILY PROTEIN"/>
    <property type="match status" value="1"/>
</dbReference>
<feature type="transmembrane region" description="Helical" evidence="1">
    <location>
        <begin position="120"/>
        <end position="141"/>
    </location>
</feature>
<feature type="transmembrane region" description="Helical" evidence="1">
    <location>
        <begin position="7"/>
        <end position="29"/>
    </location>
</feature>
<keyword evidence="3" id="KW-1185">Reference proteome</keyword>
<feature type="transmembrane region" description="Helical" evidence="1">
    <location>
        <begin position="186"/>
        <end position="208"/>
    </location>
</feature>
<keyword evidence="1" id="KW-0472">Membrane</keyword>
<sequence length="214" mass="23893">MNPLPLEISALTASAFLLLFAYHLGLLFVKLRFPEATIYARNARTRAAWVREMMGKEHGLLAVQTLRNWTMAASFLASTAILIALALLNIVLTPPHQNDAGLQMLNFMGTRLESFHQIKLLILSVDFFFTFFNFTMAIRYYNHLGFMINVPQSSTGLPPASVVQTVQYGAAHYTLGMRGYYLSVPLALWLFGPGWLLVGTLIVIAILCHVDRTG</sequence>
<dbReference type="InterPro" id="IPR006747">
    <property type="entry name" value="DUF599"/>
</dbReference>
<keyword evidence="1" id="KW-0812">Transmembrane</keyword>
<dbReference type="EMBL" id="JAPHEH010000001">
    <property type="protein sequence ID" value="MDG4476079.1"/>
    <property type="molecule type" value="Genomic_DNA"/>
</dbReference>
<accession>A0A9X4RLU7</accession>
<evidence type="ECO:0000313" key="2">
    <source>
        <dbReference type="EMBL" id="MDG4476079.1"/>
    </source>
</evidence>
<dbReference type="PANTHER" id="PTHR31168">
    <property type="entry name" value="OS02G0292800 PROTEIN"/>
    <property type="match status" value="1"/>
</dbReference>